<feature type="repeat" description="WD" evidence="3">
    <location>
        <begin position="465"/>
        <end position="498"/>
    </location>
</feature>
<dbReference type="Pfam" id="PF00400">
    <property type="entry name" value="WD40"/>
    <property type="match status" value="4"/>
</dbReference>
<feature type="region of interest" description="Disordered" evidence="4">
    <location>
        <begin position="176"/>
        <end position="200"/>
    </location>
</feature>
<dbReference type="EMBL" id="LSRQ01000330">
    <property type="protein sequence ID" value="OAY83629.1"/>
    <property type="molecule type" value="Genomic_DNA"/>
</dbReference>
<dbReference type="InterPro" id="IPR015943">
    <property type="entry name" value="WD40/YVTN_repeat-like_dom_sf"/>
</dbReference>
<dbReference type="PANTHER" id="PTHR14221">
    <property type="entry name" value="WD REPEAT DOMAIN 44"/>
    <property type="match status" value="1"/>
</dbReference>
<feature type="repeat" description="WD" evidence="3">
    <location>
        <begin position="615"/>
        <end position="649"/>
    </location>
</feature>
<dbReference type="InterPro" id="IPR019775">
    <property type="entry name" value="WD40_repeat_CS"/>
</dbReference>
<feature type="compositionally biased region" description="Low complexity" evidence="4">
    <location>
        <begin position="65"/>
        <end position="74"/>
    </location>
</feature>
<accession>A0A199W2U2</accession>
<dbReference type="PROSITE" id="PS00678">
    <property type="entry name" value="WD_REPEATS_1"/>
    <property type="match status" value="1"/>
</dbReference>
<feature type="region of interest" description="Disordered" evidence="4">
    <location>
        <begin position="257"/>
        <end position="303"/>
    </location>
</feature>
<feature type="compositionally biased region" description="Polar residues" evidence="4">
    <location>
        <begin position="528"/>
        <end position="539"/>
    </location>
</feature>
<evidence type="ECO:0000313" key="6">
    <source>
        <dbReference type="Proteomes" id="UP000092600"/>
    </source>
</evidence>
<dbReference type="PRINTS" id="PR00320">
    <property type="entry name" value="GPROTEINBRPT"/>
</dbReference>
<evidence type="ECO:0000256" key="4">
    <source>
        <dbReference type="SAM" id="MobiDB-lite"/>
    </source>
</evidence>
<dbReference type="PANTHER" id="PTHR14221:SF67">
    <property type="entry name" value="WD REPEAT-CONTAINING PROTEIN 44-LIKE"/>
    <property type="match status" value="1"/>
</dbReference>
<feature type="compositionally biased region" description="Acidic residues" evidence="4">
    <location>
        <begin position="15"/>
        <end position="52"/>
    </location>
</feature>
<evidence type="ECO:0000256" key="3">
    <source>
        <dbReference type="PROSITE-ProRule" id="PRU00221"/>
    </source>
</evidence>
<feature type="compositionally biased region" description="Low complexity" evidence="4">
    <location>
        <begin position="271"/>
        <end position="293"/>
    </location>
</feature>
<feature type="compositionally biased region" description="Low complexity" evidence="4">
    <location>
        <begin position="424"/>
        <end position="441"/>
    </location>
</feature>
<feature type="compositionally biased region" description="Gly residues" evidence="4">
    <location>
        <begin position="112"/>
        <end position="140"/>
    </location>
</feature>
<keyword evidence="1 3" id="KW-0853">WD repeat</keyword>
<feature type="region of interest" description="Disordered" evidence="4">
    <location>
        <begin position="424"/>
        <end position="448"/>
    </location>
</feature>
<dbReference type="SMART" id="SM00320">
    <property type="entry name" value="WD40"/>
    <property type="match status" value="6"/>
</dbReference>
<feature type="repeat" description="WD" evidence="3">
    <location>
        <begin position="760"/>
        <end position="792"/>
    </location>
</feature>
<evidence type="ECO:0000256" key="2">
    <source>
        <dbReference type="ARBA" id="ARBA00022737"/>
    </source>
</evidence>
<proteinExistence type="predicted"/>
<reference evidence="5 6" key="1">
    <citation type="journal article" date="2016" name="DNA Res.">
        <title>The draft genome of MD-2 pineapple using hybrid error correction of long reads.</title>
        <authorList>
            <person name="Redwan R.M."/>
            <person name="Saidin A."/>
            <person name="Kumar S.V."/>
        </authorList>
    </citation>
    <scope>NUCLEOTIDE SEQUENCE [LARGE SCALE GENOMIC DNA]</scope>
    <source>
        <strain evidence="6">cv. MD2</strain>
        <tissue evidence="5">Leaf</tissue>
    </source>
</reference>
<dbReference type="PROSITE" id="PS50294">
    <property type="entry name" value="WD_REPEATS_REGION"/>
    <property type="match status" value="3"/>
</dbReference>
<comment type="caution">
    <text evidence="5">The sequence shown here is derived from an EMBL/GenBank/DDBJ whole genome shotgun (WGS) entry which is preliminary data.</text>
</comment>
<feature type="compositionally biased region" description="Acidic residues" evidence="4">
    <location>
        <begin position="75"/>
        <end position="84"/>
    </location>
</feature>
<feature type="region of interest" description="Disordered" evidence="4">
    <location>
        <begin position="514"/>
        <end position="552"/>
    </location>
</feature>
<feature type="repeat" description="WD" evidence="3">
    <location>
        <begin position="575"/>
        <end position="615"/>
    </location>
</feature>
<keyword evidence="2" id="KW-0677">Repeat</keyword>
<evidence type="ECO:0000313" key="5">
    <source>
        <dbReference type="EMBL" id="OAY83629.1"/>
    </source>
</evidence>
<protein>
    <submittedName>
        <fullName evidence="5">WD repeat-containing protein 44</fullName>
    </submittedName>
</protein>
<dbReference type="SUPFAM" id="SSF50978">
    <property type="entry name" value="WD40 repeat-like"/>
    <property type="match status" value="1"/>
</dbReference>
<feature type="compositionally biased region" description="Basic residues" evidence="4">
    <location>
        <begin position="540"/>
        <end position="552"/>
    </location>
</feature>
<dbReference type="Proteomes" id="UP000092600">
    <property type="component" value="Unassembled WGS sequence"/>
</dbReference>
<dbReference type="PROSITE" id="PS50082">
    <property type="entry name" value="WD_REPEATS_2"/>
    <property type="match status" value="4"/>
</dbReference>
<feature type="region of interest" description="Disordered" evidence="4">
    <location>
        <begin position="911"/>
        <end position="930"/>
    </location>
</feature>
<name>A0A199W2U2_ANACO</name>
<dbReference type="FunFam" id="2.130.10.10:FF:000329">
    <property type="entry name" value="WD repeat-containing protein 44"/>
    <property type="match status" value="1"/>
</dbReference>
<dbReference type="AlphaFoldDB" id="A0A199W2U2"/>
<dbReference type="InterPro" id="IPR020472">
    <property type="entry name" value="WD40_PAC1"/>
</dbReference>
<dbReference type="InterPro" id="IPR040324">
    <property type="entry name" value="WDR44/Dgr2"/>
</dbReference>
<dbReference type="Gene3D" id="2.130.10.10">
    <property type="entry name" value="YVTN repeat-like/Quinoprotein amine dehydrogenase"/>
    <property type="match status" value="2"/>
</dbReference>
<evidence type="ECO:0000256" key="1">
    <source>
        <dbReference type="ARBA" id="ARBA00022574"/>
    </source>
</evidence>
<dbReference type="InterPro" id="IPR036322">
    <property type="entry name" value="WD40_repeat_dom_sf"/>
</dbReference>
<sequence length="972" mass="104024">MAKKKQPHEHGGDEVGGDDAAEAEAEAEGEAVAVAEEEEGSGDDEDEDDGDCFFESLDRVPSGISFDFEFPSSGSDDEEDEEDDVRFSFVSAVGAPSEFRMRAMAMEEDGGRGGGQGEGEGRGGGGQGEGEGRGGGGQGEGEGRGFDYGLWMAEPFSIKERRRRLLQGMGLASGKGLSLLSLSPSRSSSRSGAGGNAPDRAASRRLLSIASRNAVSGDAHGAAAAATTATAVAAASASSSTPTPSPNPAIARCRSDTHLAKPSTKPFPTALSRSSSAPPSLLDPLRSASLPDPRITGHAGSSGAGDGDLMLGMCRIKNLDTGKEFVVSELGKDGTWGRLNDTQTGLQLSLEEFEKFLGYSPIVKELMRRVKNTDNSVRQAFRGGGKSSKHSGRKKGGWLKNIKFVASSVTGLISEKDNTTIAKSSATSALSSSSSSSSNSSERLKVHQHGKSYKELTGLYMSQEIHAHQGSIWCMKFSSDSRYLASAGEDRIVRVWQVLECNFSSFQEQEAAVRSSPPLVPLPVPNGSLDNRSASLRSQPSKRTKRGKSRKKAIPDHIVIPETIFSLSEKPICSLEGHLDDVLDLSWSKSQHLLSSSMDKTVRLWDIETKSCLKLFAHNDYVTCIQFNPVDDSYFISGSLDAKVRIWSIPDRQVVDWTDLHEMVTATCYTPDGQGALVGSHKGSCRIYKTTDCKLHQEAQIDIRSKKKKSHAKKVTGFQFGPGNPSEVMITSADSQIRVFDGVKMVNKFRGFRNTSSQISASYTSDGKYVVCASEDSHVYIWKREASRSASAGVKSKSWTTTRSHEHFYCKDVSVAIPWPGCGTNCAFSPSLSAFPERSISNLLDSFPSSRSHLPPLPEKSFSERTLPCSSDEPCSSILHSRSGVGSESFVSASSSIRSSAICSSISDSANISNSSSTWGGSSSSKNSGSNSPEAASAWGLVVVTAGLGGDIRIYQNFGLPLRLSRQTNLFY</sequence>
<feature type="region of interest" description="Disordered" evidence="4">
    <location>
        <begin position="1"/>
        <end position="85"/>
    </location>
</feature>
<gene>
    <name evidence="5" type="ORF">ACMD2_12915</name>
</gene>
<organism evidence="5 6">
    <name type="scientific">Ananas comosus</name>
    <name type="common">Pineapple</name>
    <name type="synonym">Ananas ananas</name>
    <dbReference type="NCBI Taxonomy" id="4615"/>
    <lineage>
        <taxon>Eukaryota</taxon>
        <taxon>Viridiplantae</taxon>
        <taxon>Streptophyta</taxon>
        <taxon>Embryophyta</taxon>
        <taxon>Tracheophyta</taxon>
        <taxon>Spermatophyta</taxon>
        <taxon>Magnoliopsida</taxon>
        <taxon>Liliopsida</taxon>
        <taxon>Poales</taxon>
        <taxon>Bromeliaceae</taxon>
        <taxon>Bromelioideae</taxon>
        <taxon>Ananas</taxon>
    </lineage>
</organism>
<dbReference type="STRING" id="4615.A0A199W2U2"/>
<feature type="compositionally biased region" description="Low complexity" evidence="4">
    <location>
        <begin position="176"/>
        <end position="191"/>
    </location>
</feature>
<dbReference type="InterPro" id="IPR001680">
    <property type="entry name" value="WD40_rpt"/>
</dbReference>
<feature type="region of interest" description="Disordered" evidence="4">
    <location>
        <begin position="101"/>
        <end position="146"/>
    </location>
</feature>